<dbReference type="EMBL" id="CADCXU010018464">
    <property type="protein sequence ID" value="CAB0006837.1"/>
    <property type="molecule type" value="Genomic_DNA"/>
</dbReference>
<evidence type="ECO:0000313" key="2">
    <source>
        <dbReference type="EMBL" id="CAB0006837.1"/>
    </source>
</evidence>
<gene>
    <name evidence="2" type="ORF">NTEN_LOCUS12293</name>
</gene>
<sequence>MEIRGFNSSPSIFENFCFPLIRSRGLRSSAVASFPVPRDAVADVRRLSPDELGDCPVIGEARSAEIDDFPTTTATTTSTTSTPLPPPPYRHLDHHHHLTAASTTTTTTTTLTTADLCSVSSFLPWMRSSISHILSN</sequence>
<evidence type="ECO:0000256" key="1">
    <source>
        <dbReference type="SAM" id="MobiDB-lite"/>
    </source>
</evidence>
<accession>A0A6H5GSI4</accession>
<protein>
    <submittedName>
        <fullName evidence="2">Uncharacterized protein</fullName>
    </submittedName>
</protein>
<evidence type="ECO:0000313" key="3">
    <source>
        <dbReference type="Proteomes" id="UP000479000"/>
    </source>
</evidence>
<proteinExistence type="predicted"/>
<dbReference type="AlphaFoldDB" id="A0A6H5GSI4"/>
<feature type="region of interest" description="Disordered" evidence="1">
    <location>
        <begin position="64"/>
        <end position="87"/>
    </location>
</feature>
<name>A0A6H5GSI4_9HEMI</name>
<organism evidence="2 3">
    <name type="scientific">Nesidiocoris tenuis</name>
    <dbReference type="NCBI Taxonomy" id="355587"/>
    <lineage>
        <taxon>Eukaryota</taxon>
        <taxon>Metazoa</taxon>
        <taxon>Ecdysozoa</taxon>
        <taxon>Arthropoda</taxon>
        <taxon>Hexapoda</taxon>
        <taxon>Insecta</taxon>
        <taxon>Pterygota</taxon>
        <taxon>Neoptera</taxon>
        <taxon>Paraneoptera</taxon>
        <taxon>Hemiptera</taxon>
        <taxon>Heteroptera</taxon>
        <taxon>Panheteroptera</taxon>
        <taxon>Cimicomorpha</taxon>
        <taxon>Miridae</taxon>
        <taxon>Dicyphina</taxon>
        <taxon>Nesidiocoris</taxon>
    </lineage>
</organism>
<feature type="compositionally biased region" description="Low complexity" evidence="1">
    <location>
        <begin position="70"/>
        <end position="82"/>
    </location>
</feature>
<reference evidence="2 3" key="1">
    <citation type="submission" date="2020-02" db="EMBL/GenBank/DDBJ databases">
        <authorList>
            <person name="Ferguson B K."/>
        </authorList>
    </citation>
    <scope>NUCLEOTIDE SEQUENCE [LARGE SCALE GENOMIC DNA]</scope>
</reference>
<dbReference type="Proteomes" id="UP000479000">
    <property type="component" value="Unassembled WGS sequence"/>
</dbReference>
<keyword evidence="3" id="KW-1185">Reference proteome</keyword>